<name>A0A9D4V027_ADICA</name>
<feature type="transmembrane region" description="Helical" evidence="1">
    <location>
        <begin position="270"/>
        <end position="293"/>
    </location>
</feature>
<evidence type="ECO:0000313" key="2">
    <source>
        <dbReference type="EMBL" id="KAI5077001.1"/>
    </source>
</evidence>
<dbReference type="AlphaFoldDB" id="A0A9D4V027"/>
<dbReference type="PANTHER" id="PTHR38364:SF1">
    <property type="entry name" value="OS04G0475300 PROTEIN"/>
    <property type="match status" value="1"/>
</dbReference>
<gene>
    <name evidence="2" type="ORF">GOP47_0009066</name>
</gene>
<dbReference type="OrthoDB" id="1933684at2759"/>
<sequence length="307" mass="35199">MDGSQNQEAAQRNHNTRAFENAESSLPLQQLNHSIAFRSVKLPSHIQDSILPLHNSSPSSPLVQVPSFCFNGGKGPAPKPLLDIEDVRAFFRSKFGPRKPEIEHGSTRQIHTGVFGIGTMGFSGSDGGYVHLSSSQASEGHGEISSHPFAEQKYGYVQDNFREGYTPDRTHDGYVRDRVQLHSDYYYHFGSHRQPATPLLDLNDVRYTIDMFLHKTWLRRHPTTSLANRLPWYEPRAPFLAKGLEWPRERFESEEARKAYYRKARKRKPFLLGSPPLWTVTAFNLAFLQMIMYNPVGRFYNYLMNLP</sequence>
<evidence type="ECO:0000256" key="1">
    <source>
        <dbReference type="SAM" id="Phobius"/>
    </source>
</evidence>
<keyword evidence="1" id="KW-0812">Transmembrane</keyword>
<reference evidence="2" key="1">
    <citation type="submission" date="2021-01" db="EMBL/GenBank/DDBJ databases">
        <title>Adiantum capillus-veneris genome.</title>
        <authorList>
            <person name="Fang Y."/>
            <person name="Liao Q."/>
        </authorList>
    </citation>
    <scope>NUCLEOTIDE SEQUENCE</scope>
    <source>
        <strain evidence="2">H3</strain>
        <tissue evidence="2">Leaf</tissue>
    </source>
</reference>
<keyword evidence="3" id="KW-1185">Reference proteome</keyword>
<dbReference type="EMBL" id="JABFUD020000008">
    <property type="protein sequence ID" value="KAI5077001.1"/>
    <property type="molecule type" value="Genomic_DNA"/>
</dbReference>
<dbReference type="Proteomes" id="UP000886520">
    <property type="component" value="Chromosome 8"/>
</dbReference>
<comment type="caution">
    <text evidence="2">The sequence shown here is derived from an EMBL/GenBank/DDBJ whole genome shotgun (WGS) entry which is preliminary data.</text>
</comment>
<accession>A0A9D4V027</accession>
<keyword evidence="1" id="KW-0472">Membrane</keyword>
<organism evidence="2 3">
    <name type="scientific">Adiantum capillus-veneris</name>
    <name type="common">Maidenhair fern</name>
    <dbReference type="NCBI Taxonomy" id="13818"/>
    <lineage>
        <taxon>Eukaryota</taxon>
        <taxon>Viridiplantae</taxon>
        <taxon>Streptophyta</taxon>
        <taxon>Embryophyta</taxon>
        <taxon>Tracheophyta</taxon>
        <taxon>Polypodiopsida</taxon>
        <taxon>Polypodiidae</taxon>
        <taxon>Polypodiales</taxon>
        <taxon>Pteridineae</taxon>
        <taxon>Pteridaceae</taxon>
        <taxon>Vittarioideae</taxon>
        <taxon>Adiantum</taxon>
    </lineage>
</organism>
<evidence type="ECO:0000313" key="3">
    <source>
        <dbReference type="Proteomes" id="UP000886520"/>
    </source>
</evidence>
<protein>
    <submittedName>
        <fullName evidence="2">Uncharacterized protein</fullName>
    </submittedName>
</protein>
<keyword evidence="1" id="KW-1133">Transmembrane helix</keyword>
<proteinExistence type="predicted"/>
<dbReference type="PANTHER" id="PTHR38364">
    <property type="entry name" value="OSJNBA0022H21.9 PROTEIN"/>
    <property type="match status" value="1"/>
</dbReference>